<reference evidence="1 2" key="1">
    <citation type="journal article" date="2022" name="Nat. Plants">
        <title>Genomes of leafy and leafless Platanthera orchids illuminate the evolution of mycoheterotrophy.</title>
        <authorList>
            <person name="Li M.H."/>
            <person name="Liu K.W."/>
            <person name="Li Z."/>
            <person name="Lu H.C."/>
            <person name="Ye Q.L."/>
            <person name="Zhang D."/>
            <person name="Wang J.Y."/>
            <person name="Li Y.F."/>
            <person name="Zhong Z.M."/>
            <person name="Liu X."/>
            <person name="Yu X."/>
            <person name="Liu D.K."/>
            <person name="Tu X.D."/>
            <person name="Liu B."/>
            <person name="Hao Y."/>
            <person name="Liao X.Y."/>
            <person name="Jiang Y.T."/>
            <person name="Sun W.H."/>
            <person name="Chen J."/>
            <person name="Chen Y.Q."/>
            <person name="Ai Y."/>
            <person name="Zhai J.W."/>
            <person name="Wu S.S."/>
            <person name="Zhou Z."/>
            <person name="Hsiao Y.Y."/>
            <person name="Wu W.L."/>
            <person name="Chen Y.Y."/>
            <person name="Lin Y.F."/>
            <person name="Hsu J.L."/>
            <person name="Li C.Y."/>
            <person name="Wang Z.W."/>
            <person name="Zhao X."/>
            <person name="Zhong W.Y."/>
            <person name="Ma X.K."/>
            <person name="Ma L."/>
            <person name="Huang J."/>
            <person name="Chen G.Z."/>
            <person name="Huang M.Z."/>
            <person name="Huang L."/>
            <person name="Peng D.H."/>
            <person name="Luo Y.B."/>
            <person name="Zou S.Q."/>
            <person name="Chen S.P."/>
            <person name="Lan S."/>
            <person name="Tsai W.C."/>
            <person name="Van de Peer Y."/>
            <person name="Liu Z.J."/>
        </authorList>
    </citation>
    <scope>NUCLEOTIDE SEQUENCE [LARGE SCALE GENOMIC DNA]</scope>
    <source>
        <strain evidence="1">Lor288</strain>
    </source>
</reference>
<evidence type="ECO:0000313" key="2">
    <source>
        <dbReference type="Proteomes" id="UP001412067"/>
    </source>
</evidence>
<protein>
    <submittedName>
        <fullName evidence="1">Uncharacterized protein</fullName>
    </submittedName>
</protein>
<organism evidence="1 2">
    <name type="scientific">Platanthera guangdongensis</name>
    <dbReference type="NCBI Taxonomy" id="2320717"/>
    <lineage>
        <taxon>Eukaryota</taxon>
        <taxon>Viridiplantae</taxon>
        <taxon>Streptophyta</taxon>
        <taxon>Embryophyta</taxon>
        <taxon>Tracheophyta</taxon>
        <taxon>Spermatophyta</taxon>
        <taxon>Magnoliopsida</taxon>
        <taxon>Liliopsida</taxon>
        <taxon>Asparagales</taxon>
        <taxon>Orchidaceae</taxon>
        <taxon>Orchidoideae</taxon>
        <taxon>Orchideae</taxon>
        <taxon>Orchidinae</taxon>
        <taxon>Platanthera</taxon>
    </lineage>
</organism>
<keyword evidence="2" id="KW-1185">Reference proteome</keyword>
<proteinExistence type="predicted"/>
<accession>A0ABR2M9S0</accession>
<name>A0ABR2M9S0_9ASPA</name>
<comment type="caution">
    <text evidence="1">The sequence shown here is derived from an EMBL/GenBank/DDBJ whole genome shotgun (WGS) entry which is preliminary data.</text>
</comment>
<sequence>MAVEERGLLVSLSCRRSWQNSRWRPRRRRSKLTASTESFVDKERKRSCFFFAKVIQWWLWERSVEKEGQAPVGKLRWER</sequence>
<dbReference type="Proteomes" id="UP001412067">
    <property type="component" value="Unassembled WGS sequence"/>
</dbReference>
<gene>
    <name evidence="1" type="ORF">KSP40_PGU022249</name>
</gene>
<evidence type="ECO:0000313" key="1">
    <source>
        <dbReference type="EMBL" id="KAK8959903.1"/>
    </source>
</evidence>
<dbReference type="EMBL" id="JBBWWR010000011">
    <property type="protein sequence ID" value="KAK8959903.1"/>
    <property type="molecule type" value="Genomic_DNA"/>
</dbReference>